<dbReference type="Proteomes" id="UP000249061">
    <property type="component" value="Unassembled WGS sequence"/>
</dbReference>
<protein>
    <recommendedName>
        <fullName evidence="3">Carboxypeptidase regulatory-like domain-containing protein</fullName>
    </recommendedName>
</protein>
<dbReference type="InterPro" id="IPR013784">
    <property type="entry name" value="Carb-bd-like_fold"/>
</dbReference>
<dbReference type="EMBL" id="QFQP01000001">
    <property type="protein sequence ID" value="PZR18474.1"/>
    <property type="molecule type" value="Genomic_DNA"/>
</dbReference>
<dbReference type="Pfam" id="PF13620">
    <property type="entry name" value="CarboxypepD_reg"/>
    <property type="match status" value="1"/>
</dbReference>
<organism evidence="1 2">
    <name type="scientific">Archangium gephyra</name>
    <dbReference type="NCBI Taxonomy" id="48"/>
    <lineage>
        <taxon>Bacteria</taxon>
        <taxon>Pseudomonadati</taxon>
        <taxon>Myxococcota</taxon>
        <taxon>Myxococcia</taxon>
        <taxon>Myxococcales</taxon>
        <taxon>Cystobacterineae</taxon>
        <taxon>Archangiaceae</taxon>
        <taxon>Archangium</taxon>
    </lineage>
</organism>
<evidence type="ECO:0008006" key="3">
    <source>
        <dbReference type="Google" id="ProtNLM"/>
    </source>
</evidence>
<sequence length="162" mass="16707">MFDALWLSSCVLDLELPEAPRQGSLVGIVDTSPIDGAGHAVVLVDTNGQKLTVNPEANGAFRFPEVLPGLYALDVRIDGFAPLVVPNVRVKSGEAVDVGVLEPLFLQDERASGFIRGRVTNGAGGAVAGTSLQFFLPSSTSPLTAAVADADGNFDAPVTSGT</sequence>
<evidence type="ECO:0000313" key="2">
    <source>
        <dbReference type="Proteomes" id="UP000249061"/>
    </source>
</evidence>
<gene>
    <name evidence="1" type="ORF">DI536_00915</name>
</gene>
<reference evidence="1 2" key="1">
    <citation type="submission" date="2017-08" db="EMBL/GenBank/DDBJ databases">
        <title>Infants hospitalized years apart are colonized by the same room-sourced microbial strains.</title>
        <authorList>
            <person name="Brooks B."/>
            <person name="Olm M.R."/>
            <person name="Firek B.A."/>
            <person name="Baker R."/>
            <person name="Thomas B.C."/>
            <person name="Morowitz M.J."/>
            <person name="Banfield J.F."/>
        </authorList>
    </citation>
    <scope>NUCLEOTIDE SEQUENCE [LARGE SCALE GENOMIC DNA]</scope>
    <source>
        <strain evidence="1">S2_003_000_R2_14</strain>
    </source>
</reference>
<dbReference type="AlphaFoldDB" id="A0A2W5VS24"/>
<comment type="caution">
    <text evidence="1">The sequence shown here is derived from an EMBL/GenBank/DDBJ whole genome shotgun (WGS) entry which is preliminary data.</text>
</comment>
<dbReference type="SUPFAM" id="SSF49452">
    <property type="entry name" value="Starch-binding domain-like"/>
    <property type="match status" value="1"/>
</dbReference>
<evidence type="ECO:0000313" key="1">
    <source>
        <dbReference type="EMBL" id="PZR18474.1"/>
    </source>
</evidence>
<dbReference type="Gene3D" id="2.60.40.1120">
    <property type="entry name" value="Carboxypeptidase-like, regulatory domain"/>
    <property type="match status" value="1"/>
</dbReference>
<proteinExistence type="predicted"/>
<accession>A0A2W5VS24</accession>
<dbReference type="GO" id="GO:0030246">
    <property type="term" value="F:carbohydrate binding"/>
    <property type="evidence" value="ECO:0007669"/>
    <property type="project" value="InterPro"/>
</dbReference>
<name>A0A2W5VS24_9BACT</name>